<name>A0ABD1U3L9_9LAMI</name>
<keyword evidence="5" id="KW-1185">Reference proteome</keyword>
<feature type="chain" id="PRO_5044822969" evidence="2">
    <location>
        <begin position="18"/>
        <end position="357"/>
    </location>
</feature>
<comment type="caution">
    <text evidence="4">The sequence shown here is derived from an EMBL/GenBank/DDBJ whole genome shotgun (WGS) entry which is preliminary data.</text>
</comment>
<accession>A0ABD1U3L9</accession>
<feature type="region of interest" description="Disordered" evidence="1">
    <location>
        <begin position="232"/>
        <end position="259"/>
    </location>
</feature>
<reference evidence="5" key="1">
    <citation type="submission" date="2024-07" db="EMBL/GenBank/DDBJ databases">
        <title>Two chromosome-level genome assemblies of Korean endemic species Abeliophyllum distichum and Forsythia ovata (Oleaceae).</title>
        <authorList>
            <person name="Jang H."/>
        </authorList>
    </citation>
    <scope>NUCLEOTIDE SEQUENCE [LARGE SCALE GENOMIC DNA]</scope>
</reference>
<proteinExistence type="predicted"/>
<evidence type="ECO:0000313" key="4">
    <source>
        <dbReference type="EMBL" id="KAL2519577.1"/>
    </source>
</evidence>
<evidence type="ECO:0000256" key="2">
    <source>
        <dbReference type="SAM" id="SignalP"/>
    </source>
</evidence>
<dbReference type="InterPro" id="IPR024752">
    <property type="entry name" value="Myb/SANT-like_dom"/>
</dbReference>
<dbReference type="Pfam" id="PF12776">
    <property type="entry name" value="Myb_DNA-bind_3"/>
    <property type="match status" value="1"/>
</dbReference>
<dbReference type="PANTHER" id="PTHR31704">
    <property type="entry name" value="MYB/SANT-LIKE DNA-BINDING DOMAIN PROTEIN-RELATED"/>
    <property type="match status" value="1"/>
</dbReference>
<sequence length="357" mass="41547">MFSLFLLTVIFLTYRWRNRFLPPPPVVRRRVSKRGVHRFSGRKMSQEARTMESEKQIRKNAKWDNDTHQVFVNCCELLIAQGYRQGKCFTKTGWQQLVSMFNNEAGKDWNRVQLKNHWFSMRKEYQLLHELLRCTGIEYDHQTNTIVADDWWWDRKIQANKDFVKFRGRDCGEIFHKYSQLFGDAYDSEKYALSPTKLSKKGFDDDYVWEGVGNTDKLPVNAEMHDEHAPSAMDISGLHSGEKRKMSQSGAKGKKKLDSRSALSESVEKLANVGNELIAQHLKATSGPPSIDECMEELESFGLLEDDEKFHLFALSFLDQKRHRAAYAAARTPQMKMKYLKFNFKTWCVKNAGAFVD</sequence>
<evidence type="ECO:0000313" key="5">
    <source>
        <dbReference type="Proteomes" id="UP001604336"/>
    </source>
</evidence>
<keyword evidence="2" id="KW-0732">Signal</keyword>
<feature type="domain" description="Myb/SANT-like" evidence="3">
    <location>
        <begin position="62"/>
        <end position="155"/>
    </location>
</feature>
<evidence type="ECO:0000259" key="3">
    <source>
        <dbReference type="Pfam" id="PF12776"/>
    </source>
</evidence>
<dbReference type="Proteomes" id="UP001604336">
    <property type="component" value="Unassembled WGS sequence"/>
</dbReference>
<feature type="signal peptide" evidence="2">
    <location>
        <begin position="1"/>
        <end position="17"/>
    </location>
</feature>
<dbReference type="PANTHER" id="PTHR31704:SF37">
    <property type="entry name" value="HEAT SHOCK PROTEIN"/>
    <property type="match status" value="1"/>
</dbReference>
<organism evidence="4 5">
    <name type="scientific">Abeliophyllum distichum</name>
    <dbReference type="NCBI Taxonomy" id="126358"/>
    <lineage>
        <taxon>Eukaryota</taxon>
        <taxon>Viridiplantae</taxon>
        <taxon>Streptophyta</taxon>
        <taxon>Embryophyta</taxon>
        <taxon>Tracheophyta</taxon>
        <taxon>Spermatophyta</taxon>
        <taxon>Magnoliopsida</taxon>
        <taxon>eudicotyledons</taxon>
        <taxon>Gunneridae</taxon>
        <taxon>Pentapetalae</taxon>
        <taxon>asterids</taxon>
        <taxon>lamiids</taxon>
        <taxon>Lamiales</taxon>
        <taxon>Oleaceae</taxon>
        <taxon>Forsythieae</taxon>
        <taxon>Abeliophyllum</taxon>
    </lineage>
</organism>
<dbReference type="AlphaFoldDB" id="A0ABD1U3L9"/>
<protein>
    <submittedName>
        <fullName evidence="4">L10-interacting MYB domain-containing protein</fullName>
    </submittedName>
</protein>
<dbReference type="EMBL" id="JBFOLK010000004">
    <property type="protein sequence ID" value="KAL2519577.1"/>
    <property type="molecule type" value="Genomic_DNA"/>
</dbReference>
<evidence type="ECO:0000256" key="1">
    <source>
        <dbReference type="SAM" id="MobiDB-lite"/>
    </source>
</evidence>
<gene>
    <name evidence="4" type="ORF">Adt_15824</name>
</gene>